<dbReference type="GO" id="GO:0004721">
    <property type="term" value="F:phosphoprotein phosphatase activity"/>
    <property type="evidence" value="ECO:0007669"/>
    <property type="project" value="UniProtKB-KW"/>
</dbReference>
<dbReference type="Gramene" id="GBG76708">
    <property type="protein sequence ID" value="GBG76708"/>
    <property type="gene ID" value="CBR_g22927"/>
</dbReference>
<keyword evidence="1" id="KW-0378">Hydrolase</keyword>
<dbReference type="PROSITE" id="PS51182">
    <property type="entry name" value="C2_TENSIN"/>
    <property type="match status" value="1"/>
</dbReference>
<keyword evidence="1" id="KW-0904">Protein phosphatase</keyword>
<name>A0A388L376_CHABU</name>
<feature type="region of interest" description="Disordered" evidence="2">
    <location>
        <begin position="275"/>
        <end position="294"/>
    </location>
</feature>
<feature type="compositionally biased region" description="Polar residues" evidence="2">
    <location>
        <begin position="275"/>
        <end position="284"/>
    </location>
</feature>
<keyword evidence="5" id="KW-1185">Reference proteome</keyword>
<reference evidence="4 5" key="1">
    <citation type="journal article" date="2018" name="Cell">
        <title>The Chara Genome: Secondary Complexity and Implications for Plant Terrestrialization.</title>
        <authorList>
            <person name="Nishiyama T."/>
            <person name="Sakayama H."/>
            <person name="Vries J.D."/>
            <person name="Buschmann H."/>
            <person name="Saint-Marcoux D."/>
            <person name="Ullrich K.K."/>
            <person name="Haas F.B."/>
            <person name="Vanderstraeten L."/>
            <person name="Becker D."/>
            <person name="Lang D."/>
            <person name="Vosolsobe S."/>
            <person name="Rombauts S."/>
            <person name="Wilhelmsson P.K.I."/>
            <person name="Janitza P."/>
            <person name="Kern R."/>
            <person name="Heyl A."/>
            <person name="Rumpler F."/>
            <person name="Villalobos L.I.A.C."/>
            <person name="Clay J.M."/>
            <person name="Skokan R."/>
            <person name="Toyoda A."/>
            <person name="Suzuki Y."/>
            <person name="Kagoshima H."/>
            <person name="Schijlen E."/>
            <person name="Tajeshwar N."/>
            <person name="Catarino B."/>
            <person name="Hetherington A.J."/>
            <person name="Saltykova A."/>
            <person name="Bonnot C."/>
            <person name="Breuninger H."/>
            <person name="Symeonidi A."/>
            <person name="Radhakrishnan G.V."/>
            <person name="Van Nieuwerburgh F."/>
            <person name="Deforce D."/>
            <person name="Chang C."/>
            <person name="Karol K.G."/>
            <person name="Hedrich R."/>
            <person name="Ulvskov P."/>
            <person name="Glockner G."/>
            <person name="Delwiche C.F."/>
            <person name="Petrasek J."/>
            <person name="Van de Peer Y."/>
            <person name="Friml J."/>
            <person name="Beilby M."/>
            <person name="Dolan L."/>
            <person name="Kohara Y."/>
            <person name="Sugano S."/>
            <person name="Fujiyama A."/>
            <person name="Delaux P.-M."/>
            <person name="Quint M."/>
            <person name="TheiBen G."/>
            <person name="Hagemann M."/>
            <person name="Harholt J."/>
            <person name="Dunand C."/>
            <person name="Zachgo S."/>
            <person name="Langdale J."/>
            <person name="Maumus F."/>
            <person name="Straeten D.V.D."/>
            <person name="Gould S.B."/>
            <person name="Rensing S.A."/>
        </authorList>
    </citation>
    <scope>NUCLEOTIDE SEQUENCE [LARGE SCALE GENOMIC DNA]</scope>
    <source>
        <strain evidence="4 5">S276</strain>
    </source>
</reference>
<sequence length="294" mass="32954">MGVQQKAELCRWAALAISPAPALDQMPRTPEEEKYAAKLRAKLSKKASQGFGSISTAAQQRYCKYFEEVLNAPQAPMSKRGHVTITKIILSSAPAVGDMRGCRPYVKVFRRGHEIGTNLAPGEYPQFIQESQLNIPFDLGIPIMNDVALTIHHWTGDAYKDGNCPLFVYAFHAGFKDAGLQRIYRIEMDTAYPGKLDVPSEFFIDMITEPSRGRGLFRRGNKQGALEERESMRNDTPWTELIMVSDPNDPLEQKRASSRSHKLKKVLRHVNLVMPTQPSVASSHNPDDSRSLLI</sequence>
<dbReference type="AlphaFoldDB" id="A0A388L376"/>
<evidence type="ECO:0000313" key="4">
    <source>
        <dbReference type="EMBL" id="GBG76708.1"/>
    </source>
</evidence>
<dbReference type="InterPro" id="IPR014020">
    <property type="entry name" value="Tensin_C2-dom"/>
</dbReference>
<dbReference type="STRING" id="69332.A0A388L376"/>
<comment type="caution">
    <text evidence="4">The sequence shown here is derived from an EMBL/GenBank/DDBJ whole genome shotgun (WGS) entry which is preliminary data.</text>
</comment>
<dbReference type="Pfam" id="PF10409">
    <property type="entry name" value="PTEN_C2"/>
    <property type="match status" value="1"/>
</dbReference>
<accession>A0A388L376</accession>
<dbReference type="OrthoDB" id="1668162at2759"/>
<evidence type="ECO:0000256" key="1">
    <source>
        <dbReference type="ARBA" id="ARBA00022912"/>
    </source>
</evidence>
<dbReference type="Gene3D" id="2.60.40.1110">
    <property type="match status" value="1"/>
</dbReference>
<feature type="domain" description="C2 tensin-type" evidence="3">
    <location>
        <begin position="80"/>
        <end position="211"/>
    </location>
</feature>
<dbReference type="Proteomes" id="UP000265515">
    <property type="component" value="Unassembled WGS sequence"/>
</dbReference>
<organism evidence="4 5">
    <name type="scientific">Chara braunii</name>
    <name type="common">Braun's stonewort</name>
    <dbReference type="NCBI Taxonomy" id="69332"/>
    <lineage>
        <taxon>Eukaryota</taxon>
        <taxon>Viridiplantae</taxon>
        <taxon>Streptophyta</taxon>
        <taxon>Charophyceae</taxon>
        <taxon>Charales</taxon>
        <taxon>Characeae</taxon>
        <taxon>Chara</taxon>
    </lineage>
</organism>
<evidence type="ECO:0000313" key="5">
    <source>
        <dbReference type="Proteomes" id="UP000265515"/>
    </source>
</evidence>
<proteinExistence type="predicted"/>
<gene>
    <name evidence="4" type="ORF">CBR_g22927</name>
</gene>
<evidence type="ECO:0000259" key="3">
    <source>
        <dbReference type="PROSITE" id="PS51182"/>
    </source>
</evidence>
<evidence type="ECO:0000256" key="2">
    <source>
        <dbReference type="SAM" id="MobiDB-lite"/>
    </source>
</evidence>
<protein>
    <recommendedName>
        <fullName evidence="3">C2 tensin-type domain-containing protein</fullName>
    </recommendedName>
</protein>
<feature type="compositionally biased region" description="Basic and acidic residues" evidence="2">
    <location>
        <begin position="285"/>
        <end position="294"/>
    </location>
</feature>
<dbReference type="EMBL" id="BFEA01000251">
    <property type="protein sequence ID" value="GBG76708.1"/>
    <property type="molecule type" value="Genomic_DNA"/>
</dbReference>